<gene>
    <name evidence="3" type="ORF">CARUB_v10023950mg</name>
</gene>
<name>R0HUM9_9BRAS</name>
<reference evidence="4" key="1">
    <citation type="journal article" date="2013" name="Nat. Genet.">
        <title>The Capsella rubella genome and the genomic consequences of rapid mating system evolution.</title>
        <authorList>
            <person name="Slotte T."/>
            <person name="Hazzouri K.M."/>
            <person name="Agren J.A."/>
            <person name="Koenig D."/>
            <person name="Maumus F."/>
            <person name="Guo Y.L."/>
            <person name="Steige K."/>
            <person name="Platts A.E."/>
            <person name="Escobar J.S."/>
            <person name="Newman L.K."/>
            <person name="Wang W."/>
            <person name="Mandakova T."/>
            <person name="Vello E."/>
            <person name="Smith L.M."/>
            <person name="Henz S.R."/>
            <person name="Steffen J."/>
            <person name="Takuno S."/>
            <person name="Brandvain Y."/>
            <person name="Coop G."/>
            <person name="Andolfatto P."/>
            <person name="Hu T.T."/>
            <person name="Blanchette M."/>
            <person name="Clark R.M."/>
            <person name="Quesneville H."/>
            <person name="Nordborg M."/>
            <person name="Gaut B.S."/>
            <person name="Lysak M.A."/>
            <person name="Jenkins J."/>
            <person name="Grimwood J."/>
            <person name="Chapman J."/>
            <person name="Prochnik S."/>
            <person name="Shu S."/>
            <person name="Rokhsar D."/>
            <person name="Schmutz J."/>
            <person name="Weigel D."/>
            <person name="Wright S.I."/>
        </authorList>
    </citation>
    <scope>NUCLEOTIDE SEQUENCE [LARGE SCALE GENOMIC DNA]</scope>
    <source>
        <strain evidence="4">cv. Monte Gargano</strain>
    </source>
</reference>
<keyword evidence="4" id="KW-1185">Reference proteome</keyword>
<dbReference type="AlphaFoldDB" id="R0HUM9"/>
<dbReference type="OrthoDB" id="1073369at2759"/>
<dbReference type="Proteomes" id="UP000029121">
    <property type="component" value="Unassembled WGS sequence"/>
</dbReference>
<dbReference type="EMBL" id="KB870808">
    <property type="protein sequence ID" value="EOA27798.1"/>
    <property type="molecule type" value="Genomic_DNA"/>
</dbReference>
<dbReference type="KEGG" id="crb:17887686"/>
<dbReference type="InterPro" id="IPR021139">
    <property type="entry name" value="NYN"/>
</dbReference>
<dbReference type="PANTHER" id="PTHR14379">
    <property type="entry name" value="LIMKAIN B LKAP"/>
    <property type="match status" value="1"/>
</dbReference>
<accession>R0HUM9</accession>
<proteinExistence type="predicted"/>
<sequence>MKRVKKKAAEKPEISPVNTQEDSSLVKTMIRQDFSKPMQPVSGPRVGVFWDLNDYPIRLGSNPNRIYQRIELALEQKGYYGVMSIWAYYPEEEPIPDVQRDLYQKAGIYFVPKVPADKTARAHRMIHDMFLWAMDTEVHYIPAPSVIVISNDIPGKVNFTYCLSCLHGGRFLNAILVEPKKLVLDPQKVTATWPECVLDVGETFGEYFWPTPSDTKQKRMKNSEESPKTEEGSCTDYDILR</sequence>
<dbReference type="PANTHER" id="PTHR14379:SF7">
    <property type="entry name" value="ENDONUCLEASE OR GLYCOSYL HYDROLASE-RELATED"/>
    <property type="match status" value="1"/>
</dbReference>
<dbReference type="CDD" id="cd10910">
    <property type="entry name" value="PIN_limkain_b1_N_like"/>
    <property type="match status" value="1"/>
</dbReference>
<dbReference type="GO" id="GO:0004540">
    <property type="term" value="F:RNA nuclease activity"/>
    <property type="evidence" value="ECO:0007669"/>
    <property type="project" value="InterPro"/>
</dbReference>
<evidence type="ECO:0000259" key="2">
    <source>
        <dbReference type="Pfam" id="PF01936"/>
    </source>
</evidence>
<dbReference type="Pfam" id="PF01936">
    <property type="entry name" value="NYN"/>
    <property type="match status" value="1"/>
</dbReference>
<organism evidence="3 4">
    <name type="scientific">Capsella rubella</name>
    <dbReference type="NCBI Taxonomy" id="81985"/>
    <lineage>
        <taxon>Eukaryota</taxon>
        <taxon>Viridiplantae</taxon>
        <taxon>Streptophyta</taxon>
        <taxon>Embryophyta</taxon>
        <taxon>Tracheophyta</taxon>
        <taxon>Spermatophyta</taxon>
        <taxon>Magnoliopsida</taxon>
        <taxon>eudicotyledons</taxon>
        <taxon>Gunneridae</taxon>
        <taxon>Pentapetalae</taxon>
        <taxon>rosids</taxon>
        <taxon>malvids</taxon>
        <taxon>Brassicales</taxon>
        <taxon>Brassicaceae</taxon>
        <taxon>Camelineae</taxon>
        <taxon>Capsella</taxon>
    </lineage>
</organism>
<dbReference type="GO" id="GO:0010468">
    <property type="term" value="P:regulation of gene expression"/>
    <property type="evidence" value="ECO:0007669"/>
    <property type="project" value="InterPro"/>
</dbReference>
<evidence type="ECO:0000313" key="3">
    <source>
        <dbReference type="EMBL" id="EOA27798.1"/>
    </source>
</evidence>
<dbReference type="GO" id="GO:0005777">
    <property type="term" value="C:peroxisome"/>
    <property type="evidence" value="ECO:0007669"/>
    <property type="project" value="InterPro"/>
</dbReference>
<feature type="compositionally biased region" description="Basic and acidic residues" evidence="1">
    <location>
        <begin position="215"/>
        <end position="231"/>
    </location>
</feature>
<feature type="region of interest" description="Disordered" evidence="1">
    <location>
        <begin position="212"/>
        <end position="241"/>
    </location>
</feature>
<dbReference type="STRING" id="81985.R0HUM9"/>
<feature type="region of interest" description="Disordered" evidence="1">
    <location>
        <begin position="1"/>
        <end position="22"/>
    </location>
</feature>
<dbReference type="InterPro" id="IPR024768">
    <property type="entry name" value="Marf1"/>
</dbReference>
<protein>
    <recommendedName>
        <fullName evidence="2">NYN domain-containing protein</fullName>
    </recommendedName>
</protein>
<feature type="domain" description="NYN" evidence="2">
    <location>
        <begin position="45"/>
        <end position="177"/>
    </location>
</feature>
<evidence type="ECO:0000313" key="4">
    <source>
        <dbReference type="Proteomes" id="UP000029121"/>
    </source>
</evidence>
<evidence type="ECO:0000256" key="1">
    <source>
        <dbReference type="SAM" id="MobiDB-lite"/>
    </source>
</evidence>